<keyword evidence="2" id="KW-0732">Signal</keyword>
<dbReference type="RefSeq" id="WP_015641398.1">
    <property type="nucleotide sequence ID" value="NC_021219.1"/>
</dbReference>
<dbReference type="AlphaFoldDB" id="R4PK87"/>
<dbReference type="Proteomes" id="UP000013893">
    <property type="component" value="Chromosome"/>
</dbReference>
<evidence type="ECO:0000256" key="1">
    <source>
        <dbReference type="SAM" id="MobiDB-lite"/>
    </source>
</evidence>
<dbReference type="HOGENOM" id="CLU_1297921_0_0_0"/>
<name>R4PK87_9BACT</name>
<reference evidence="3 4" key="1">
    <citation type="journal article" date="2013" name="Nat. Biotechnol.">
        <title>Genome sequences of rare, uncultured bacteria obtained by differential coverage binning of multiple metagenomes.</title>
        <authorList>
            <person name="Albertsen M."/>
            <person name="Hugenholtz P."/>
            <person name="Skarshewski A."/>
            <person name="Nielsen K.L."/>
            <person name="Tyson G.W."/>
            <person name="Nielsen P.H."/>
        </authorList>
    </citation>
    <scope>NUCLEOTIDE SEQUENCE [LARGE SCALE GENOMIC DNA]</scope>
    <source>
        <strain evidence="3">TM71</strain>
    </source>
</reference>
<dbReference type="KEGG" id="saal:L336_0239"/>
<dbReference type="STRING" id="1332188.L336_0239"/>
<gene>
    <name evidence="3" type="ORF">L336_0239</name>
</gene>
<sequence>MKAKLLIAALVSCAVIAGGVFLFVSKSNPNAPSGGATPSQNNTSDTTPDSPKLKAQTVGQLADCSTYTFDELSKVWGVPFVDTDINKVSELSTSGGKLYSCTYNQTDSGTGVSYVIEYREHPSVESAKQSMNDTRSTEKYGDKVYYLKEDKAGVGDEAFFWARNRTDGSKEPNQQMYIRKGAVVFLLSAINLDGVNSTYKDKLVSSYKLHYE</sequence>
<feature type="chain" id="PRO_5004369548" evidence="2">
    <location>
        <begin position="18"/>
        <end position="212"/>
    </location>
</feature>
<keyword evidence="4" id="KW-1185">Reference proteome</keyword>
<evidence type="ECO:0000313" key="3">
    <source>
        <dbReference type="EMBL" id="AGL61948.1"/>
    </source>
</evidence>
<organism evidence="3 4">
    <name type="scientific">Candidatus Saccharimonas aalborgensis</name>
    <dbReference type="NCBI Taxonomy" id="1332188"/>
    <lineage>
        <taxon>Bacteria</taxon>
        <taxon>Candidatus Saccharimonadota</taxon>
        <taxon>Candidatus Saccharimonadia</taxon>
        <taxon>Candidatus Saccharimonadales</taxon>
        <taxon>Candidatus Saccharimonadaceae</taxon>
        <taxon>Candidatus Saccharimonas</taxon>
    </lineage>
</organism>
<accession>R4PK87</accession>
<evidence type="ECO:0000256" key="2">
    <source>
        <dbReference type="SAM" id="SignalP"/>
    </source>
</evidence>
<proteinExistence type="predicted"/>
<protein>
    <submittedName>
        <fullName evidence="3">Uncharacterized protein</fullName>
    </submittedName>
</protein>
<feature type="compositionally biased region" description="Polar residues" evidence="1">
    <location>
        <begin position="31"/>
        <end position="49"/>
    </location>
</feature>
<feature type="signal peptide" evidence="2">
    <location>
        <begin position="1"/>
        <end position="17"/>
    </location>
</feature>
<dbReference type="EMBL" id="CP005957">
    <property type="protein sequence ID" value="AGL61948.1"/>
    <property type="molecule type" value="Genomic_DNA"/>
</dbReference>
<feature type="region of interest" description="Disordered" evidence="1">
    <location>
        <begin position="31"/>
        <end position="53"/>
    </location>
</feature>
<evidence type="ECO:0000313" key="4">
    <source>
        <dbReference type="Proteomes" id="UP000013893"/>
    </source>
</evidence>